<sequence>MATKIATNTLTNSAGSILLNSTKGNLPVRFYSIRALPVSSIHIRFSRRRSLISDGDSLNFNSRSWSRSRSGIVNGGFSVVDDVDDDDEDDEEEDRSLDLLVRFVQNMFRKISKKARKAVRSVLPVPISSQLVGFSVNGVIILTFMWVLKAFLEVICTLGSVIFVSILLVRGIWTGISYLQEYRNHRIDELDDEHRAWRGSQPAT</sequence>
<dbReference type="InterPro" id="IPR039324">
    <property type="entry name" value="SHW1"/>
</dbReference>
<dbReference type="Proteomes" id="UP001161247">
    <property type="component" value="Chromosome 4"/>
</dbReference>
<gene>
    <name evidence="2" type="ORF">OLC1_LOCUS13198</name>
</gene>
<protein>
    <submittedName>
        <fullName evidence="2">OLC1v1002860C1</fullName>
    </submittedName>
</protein>
<feature type="transmembrane region" description="Helical" evidence="1">
    <location>
        <begin position="150"/>
        <end position="173"/>
    </location>
</feature>
<dbReference type="PANTHER" id="PTHR35474:SF1">
    <property type="entry name" value="ATP PHOSPHORIBOSYLTRANSFERASE REGULATORY SUBUNIT"/>
    <property type="match status" value="1"/>
</dbReference>
<evidence type="ECO:0000256" key="1">
    <source>
        <dbReference type="SAM" id="Phobius"/>
    </source>
</evidence>
<dbReference type="AlphaFoldDB" id="A0AAV1DB51"/>
<evidence type="ECO:0000313" key="2">
    <source>
        <dbReference type="EMBL" id="CAI9104229.1"/>
    </source>
</evidence>
<reference evidence="2" key="1">
    <citation type="submission" date="2023-03" db="EMBL/GenBank/DDBJ databases">
        <authorList>
            <person name="Julca I."/>
        </authorList>
    </citation>
    <scope>NUCLEOTIDE SEQUENCE</scope>
</reference>
<dbReference type="EMBL" id="OX459121">
    <property type="protein sequence ID" value="CAI9104229.1"/>
    <property type="molecule type" value="Genomic_DNA"/>
</dbReference>
<dbReference type="GO" id="GO:0009787">
    <property type="term" value="P:regulation of abscisic acid-activated signaling pathway"/>
    <property type="evidence" value="ECO:0007669"/>
    <property type="project" value="InterPro"/>
</dbReference>
<dbReference type="GO" id="GO:0010100">
    <property type="term" value="P:negative regulation of photomorphogenesis"/>
    <property type="evidence" value="ECO:0007669"/>
    <property type="project" value="InterPro"/>
</dbReference>
<proteinExistence type="predicted"/>
<dbReference type="PANTHER" id="PTHR35474">
    <property type="entry name" value="ATP PHOSPHORIBOSYLTRANSFERASE REGULATORY SUBUNIT"/>
    <property type="match status" value="1"/>
</dbReference>
<accession>A0AAV1DB51</accession>
<keyword evidence="3" id="KW-1185">Reference proteome</keyword>
<organism evidence="2 3">
    <name type="scientific">Oldenlandia corymbosa var. corymbosa</name>
    <dbReference type="NCBI Taxonomy" id="529605"/>
    <lineage>
        <taxon>Eukaryota</taxon>
        <taxon>Viridiplantae</taxon>
        <taxon>Streptophyta</taxon>
        <taxon>Embryophyta</taxon>
        <taxon>Tracheophyta</taxon>
        <taxon>Spermatophyta</taxon>
        <taxon>Magnoliopsida</taxon>
        <taxon>eudicotyledons</taxon>
        <taxon>Gunneridae</taxon>
        <taxon>Pentapetalae</taxon>
        <taxon>asterids</taxon>
        <taxon>lamiids</taxon>
        <taxon>Gentianales</taxon>
        <taxon>Rubiaceae</taxon>
        <taxon>Rubioideae</taxon>
        <taxon>Spermacoceae</taxon>
        <taxon>Hedyotis-Oldenlandia complex</taxon>
        <taxon>Oldenlandia</taxon>
    </lineage>
</organism>
<keyword evidence="1" id="KW-0472">Membrane</keyword>
<evidence type="ECO:0000313" key="3">
    <source>
        <dbReference type="Proteomes" id="UP001161247"/>
    </source>
</evidence>
<keyword evidence="1" id="KW-1133">Transmembrane helix</keyword>
<name>A0AAV1DB51_OLDCO</name>
<keyword evidence="1" id="KW-0812">Transmembrane</keyword>
<feature type="transmembrane region" description="Helical" evidence="1">
    <location>
        <begin position="122"/>
        <end position="144"/>
    </location>
</feature>